<dbReference type="EMBL" id="CP014226">
    <property type="protein sequence ID" value="AMC99457.1"/>
    <property type="molecule type" value="Genomic_DNA"/>
</dbReference>
<dbReference type="STRING" id="507626.LOKO_00361"/>
<proteinExistence type="predicted"/>
<reference evidence="2 3" key="1">
    <citation type="journal article" date="2016" name="Genome Announc.">
        <title>Draft Genome Sequence of 'Halomonas chromatireducens' Strain AGD 8-3, a Haloalkaliphilic Chromate- and Selenite-Reducing Gammaproteobacterium.</title>
        <authorList>
            <person name="Sharko F.S."/>
            <person name="Shapovalova A.A."/>
            <person name="Tsygankova S.V."/>
            <person name="Komova A.V."/>
            <person name="Boulygina E.S."/>
            <person name="Teslyuk A.B."/>
            <person name="Gotovtsev P.M."/>
            <person name="Namsaraev Z.B."/>
            <person name="Khijniak T.V."/>
            <person name="Nedoluzhko A.V."/>
            <person name="Vasilov R.G."/>
        </authorList>
    </citation>
    <scope>NUCLEOTIDE SEQUENCE [LARGE SCALE GENOMIC DNA]</scope>
    <source>
        <strain evidence="2 3">AGD 8-3</strain>
    </source>
</reference>
<dbReference type="InterPro" id="IPR000700">
    <property type="entry name" value="PAS-assoc_C"/>
</dbReference>
<dbReference type="Gene3D" id="1.10.287.950">
    <property type="entry name" value="Methyl-accepting chemotaxis protein"/>
    <property type="match status" value="1"/>
</dbReference>
<sequence length="82" mass="8885">MSEYGGAIKDTDGNVIYLEGVVTDIQSRKQNEEQLTALSRNMAKETEQIVSALKMLQLLSINAGIEAARAGEAGKGFPSWQI</sequence>
<dbReference type="PATRIC" id="fig|507626.3.peg.357"/>
<gene>
    <name evidence="2" type="ORF">LOKO_00361</name>
</gene>
<evidence type="ECO:0000259" key="1">
    <source>
        <dbReference type="PROSITE" id="PS50113"/>
    </source>
</evidence>
<keyword evidence="3" id="KW-1185">Reference proteome</keyword>
<dbReference type="PROSITE" id="PS50113">
    <property type="entry name" value="PAC"/>
    <property type="match status" value="1"/>
</dbReference>
<reference evidence="2 3" key="2">
    <citation type="submission" date="2016-02" db="EMBL/GenBank/DDBJ databases">
        <authorList>
            <person name="Wen L."/>
            <person name="He K."/>
            <person name="Yang H."/>
        </authorList>
    </citation>
    <scope>NUCLEOTIDE SEQUENCE [LARGE SCALE GENOMIC DNA]</scope>
    <source>
        <strain evidence="2 3">AGD 8-3</strain>
    </source>
</reference>
<name>A0A0X8HB91_9GAMM</name>
<organism evidence="2 3">
    <name type="scientific">Halomonas chromatireducens</name>
    <dbReference type="NCBI Taxonomy" id="507626"/>
    <lineage>
        <taxon>Bacteria</taxon>
        <taxon>Pseudomonadati</taxon>
        <taxon>Pseudomonadota</taxon>
        <taxon>Gammaproteobacteria</taxon>
        <taxon>Oceanospirillales</taxon>
        <taxon>Halomonadaceae</taxon>
        <taxon>Halomonas</taxon>
    </lineage>
</organism>
<evidence type="ECO:0000313" key="2">
    <source>
        <dbReference type="EMBL" id="AMC99457.1"/>
    </source>
</evidence>
<dbReference type="AlphaFoldDB" id="A0A0X8HB91"/>
<dbReference type="SUPFAM" id="SSF58104">
    <property type="entry name" value="Methyl-accepting chemotaxis protein (MCP) signaling domain"/>
    <property type="match status" value="1"/>
</dbReference>
<dbReference type="KEGG" id="hco:LOKO_00361"/>
<accession>A0A0X8HB91</accession>
<evidence type="ECO:0000313" key="3">
    <source>
        <dbReference type="Proteomes" id="UP000063387"/>
    </source>
</evidence>
<protein>
    <submittedName>
        <fullName evidence="2">Methyl-accepting chemotaxis protein (MCP) signaling domain protein</fullName>
    </submittedName>
</protein>
<feature type="domain" description="PAC" evidence="1">
    <location>
        <begin position="1"/>
        <end position="37"/>
    </location>
</feature>
<dbReference type="Proteomes" id="UP000063387">
    <property type="component" value="Chromosome"/>
</dbReference>